<protein>
    <recommendedName>
        <fullName evidence="4">Integral membrane protein</fullName>
    </recommendedName>
</protein>
<keyword evidence="1" id="KW-0472">Membrane</keyword>
<comment type="caution">
    <text evidence="2">The sequence shown here is derived from an EMBL/GenBank/DDBJ whole genome shotgun (WGS) entry which is preliminary data.</text>
</comment>
<keyword evidence="1" id="KW-1133">Transmembrane helix</keyword>
<sequence>MTTRTAPPGRLSLPTSITVGGQLLGAAGLIVQWISAPAMFKGFGFPPGLFYVLGAAAIVTVNRRSNWAPAAAIALSLWITVGGLVGGNLARNLADPRGGVVAGNVVMLAGLAVSSVAGLIALVHHHRTRPQPWIAPLGPGNPRRLPATLVVAGLLLDAVGDAAPEGFHWDGPGPILFLILAILVALLPGDAMIELSMLLSLTFVLTAFMNPESSRRLSTPSDVLPFAGTLAQVVGLGLAVLAGAIAVFPRRARPSVPAPR</sequence>
<feature type="transmembrane region" description="Helical" evidence="1">
    <location>
        <begin position="43"/>
        <end position="61"/>
    </location>
</feature>
<evidence type="ECO:0000313" key="3">
    <source>
        <dbReference type="Proteomes" id="UP001597419"/>
    </source>
</evidence>
<accession>A0ABW5GYG4</accession>
<feature type="transmembrane region" description="Helical" evidence="1">
    <location>
        <begin position="101"/>
        <end position="125"/>
    </location>
</feature>
<evidence type="ECO:0008006" key="4">
    <source>
        <dbReference type="Google" id="ProtNLM"/>
    </source>
</evidence>
<feature type="transmembrane region" description="Helical" evidence="1">
    <location>
        <begin position="67"/>
        <end position="89"/>
    </location>
</feature>
<dbReference type="Proteomes" id="UP001597419">
    <property type="component" value="Unassembled WGS sequence"/>
</dbReference>
<dbReference type="RefSeq" id="WP_345408577.1">
    <property type="nucleotide sequence ID" value="NZ_BAABHG010000029.1"/>
</dbReference>
<proteinExistence type="predicted"/>
<organism evidence="2 3">
    <name type="scientific">Amycolatopsis samaneae</name>
    <dbReference type="NCBI Taxonomy" id="664691"/>
    <lineage>
        <taxon>Bacteria</taxon>
        <taxon>Bacillati</taxon>
        <taxon>Actinomycetota</taxon>
        <taxon>Actinomycetes</taxon>
        <taxon>Pseudonocardiales</taxon>
        <taxon>Pseudonocardiaceae</taxon>
        <taxon>Amycolatopsis</taxon>
    </lineage>
</organism>
<evidence type="ECO:0000313" key="2">
    <source>
        <dbReference type="EMBL" id="MFD2465695.1"/>
    </source>
</evidence>
<keyword evidence="3" id="KW-1185">Reference proteome</keyword>
<keyword evidence="1" id="KW-0812">Transmembrane</keyword>
<feature type="transmembrane region" description="Helical" evidence="1">
    <location>
        <begin position="175"/>
        <end position="203"/>
    </location>
</feature>
<name>A0ABW5GYG4_9PSEU</name>
<evidence type="ECO:0000256" key="1">
    <source>
        <dbReference type="SAM" id="Phobius"/>
    </source>
</evidence>
<gene>
    <name evidence="2" type="ORF">ACFSYJ_44300</name>
</gene>
<dbReference type="EMBL" id="JBHUKU010000036">
    <property type="protein sequence ID" value="MFD2465695.1"/>
    <property type="molecule type" value="Genomic_DNA"/>
</dbReference>
<feature type="transmembrane region" description="Helical" evidence="1">
    <location>
        <begin position="223"/>
        <end position="248"/>
    </location>
</feature>
<feature type="transmembrane region" description="Helical" evidence="1">
    <location>
        <begin position="12"/>
        <end position="31"/>
    </location>
</feature>
<reference evidence="3" key="1">
    <citation type="journal article" date="2019" name="Int. J. Syst. Evol. Microbiol.">
        <title>The Global Catalogue of Microorganisms (GCM) 10K type strain sequencing project: providing services to taxonomists for standard genome sequencing and annotation.</title>
        <authorList>
            <consortium name="The Broad Institute Genomics Platform"/>
            <consortium name="The Broad Institute Genome Sequencing Center for Infectious Disease"/>
            <person name="Wu L."/>
            <person name="Ma J."/>
        </authorList>
    </citation>
    <scope>NUCLEOTIDE SEQUENCE [LARGE SCALE GENOMIC DNA]</scope>
    <source>
        <strain evidence="3">CGMCC 4.7643</strain>
    </source>
</reference>